<comment type="caution">
    <text evidence="1">The sequence shown here is derived from an EMBL/GenBank/DDBJ whole genome shotgun (WGS) entry which is preliminary data.</text>
</comment>
<accession>A0A968KQT0</accession>
<evidence type="ECO:0000313" key="1">
    <source>
        <dbReference type="EMBL" id="NIZ40018.1"/>
    </source>
</evidence>
<keyword evidence="2" id="KW-1185">Reference proteome</keyword>
<dbReference type="Proteomes" id="UP000711995">
    <property type="component" value="Unassembled WGS sequence"/>
</dbReference>
<reference evidence="1 2" key="1">
    <citation type="submission" date="2020-03" db="EMBL/GenBank/DDBJ databases">
        <title>Spirochaetal bacteria isolated from arthropods constitute a novel genus Entomospira genus novum within the order Spirochaetales.</title>
        <authorList>
            <person name="Grana-Miraglia L."/>
            <person name="Sikutova S."/>
            <person name="Fingerle V."/>
            <person name="Sing A."/>
            <person name="Castillo-Ramirez S."/>
            <person name="Margos G."/>
            <person name="Rudolf I."/>
        </authorList>
    </citation>
    <scope>NUCLEOTIDE SEQUENCE [LARGE SCALE GENOMIC DNA]</scope>
    <source>
        <strain evidence="1 2">BR193</strain>
    </source>
</reference>
<name>A0A968KQT0_9SPIO</name>
<protein>
    <submittedName>
        <fullName evidence="1">Uncharacterized protein</fullName>
    </submittedName>
</protein>
<dbReference type="RefSeq" id="WP_167699627.1">
    <property type="nucleotide sequence ID" value="NZ_CP118174.1"/>
</dbReference>
<organism evidence="1 2">
    <name type="scientific">Entomospira entomophila</name>
    <dbReference type="NCBI Taxonomy" id="2719988"/>
    <lineage>
        <taxon>Bacteria</taxon>
        <taxon>Pseudomonadati</taxon>
        <taxon>Spirochaetota</taxon>
        <taxon>Spirochaetia</taxon>
        <taxon>Spirochaetales</taxon>
        <taxon>Spirochaetaceae</taxon>
        <taxon>Entomospira</taxon>
    </lineage>
</organism>
<gene>
    <name evidence="1" type="ORF">HCT14_00585</name>
</gene>
<proteinExistence type="predicted"/>
<evidence type="ECO:0000313" key="2">
    <source>
        <dbReference type="Proteomes" id="UP000711995"/>
    </source>
</evidence>
<dbReference type="AlphaFoldDB" id="A0A968KQT0"/>
<dbReference type="EMBL" id="JAATLJ010000001">
    <property type="protein sequence ID" value="NIZ40018.1"/>
    <property type="molecule type" value="Genomic_DNA"/>
</dbReference>
<sequence length="562" mass="63472">MLAHRWIYILIVWLQVATFAFAQVEMQGRVRLQVKLSRDSIEGVNSLFALYDTLIEDETLNQRLRDGFMAQKQRLGASLEPSLGFVYLDEIGRHFLVTGANISTFGDFASAEIWRGNAFRKLGEAFVIYRDVETDLAVYLLSDDVRPLTAGTKFAVENLMNVRSVFGYTSSEILPVERVLSMIQEELTGEDDPFLYGSPLLNWRGDLLGMYLGGGVAVDTVALQETIQQAIRIRPRSTEGALSRASLRFVNAMMSENFDAFTTLFSADLLSSLGIPLFLDVLEQAPAGVRNNYLFALYRDDLHELLSSMFASTLLGYLQQVDQPIVEEIRVGTIPRNPSVIETVIVYNINQKLYSIGWIYAAGQWRMSNLNSLQLVERRSLFRKIDRNGLVFSAGYTFMPQKSDWKNMHLALGYYLQLHAMFAMVGELNYNSIAYKAGDTVERMQVMHVLIKPQVQIGIAFDALNMMVYAGLSAGVGFRLTSDRLVDPTFDNLLINRSVVIMSLGWQAGLEIGFGERIPFFIGLEGGSVIDYFSQKNLKTYNNPKKSYARGHYLRGYIKIRF</sequence>